<gene>
    <name evidence="1" type="ORF">SDC9_142049</name>
</gene>
<accession>A0A645DZE2</accession>
<reference evidence="1" key="1">
    <citation type="submission" date="2019-08" db="EMBL/GenBank/DDBJ databases">
        <authorList>
            <person name="Kucharzyk K."/>
            <person name="Murdoch R.W."/>
            <person name="Higgins S."/>
            <person name="Loffler F."/>
        </authorList>
    </citation>
    <scope>NUCLEOTIDE SEQUENCE</scope>
</reference>
<comment type="caution">
    <text evidence="1">The sequence shown here is derived from an EMBL/GenBank/DDBJ whole genome shotgun (WGS) entry which is preliminary data.</text>
</comment>
<organism evidence="1">
    <name type="scientific">bioreactor metagenome</name>
    <dbReference type="NCBI Taxonomy" id="1076179"/>
    <lineage>
        <taxon>unclassified sequences</taxon>
        <taxon>metagenomes</taxon>
        <taxon>ecological metagenomes</taxon>
    </lineage>
</organism>
<evidence type="ECO:0000313" key="1">
    <source>
        <dbReference type="EMBL" id="MPM94900.1"/>
    </source>
</evidence>
<protein>
    <submittedName>
        <fullName evidence="1">Uncharacterized protein</fullName>
    </submittedName>
</protein>
<proteinExistence type="predicted"/>
<dbReference type="EMBL" id="VSSQ01041467">
    <property type="protein sequence ID" value="MPM94900.1"/>
    <property type="molecule type" value="Genomic_DNA"/>
</dbReference>
<dbReference type="AlphaFoldDB" id="A0A645DZE2"/>
<name>A0A645DZE2_9ZZZZ</name>
<sequence>MAYYAHVRAFDFGGFRVYSRVGGLVYVHQRREAVSGKVLRRERIFAVFIDDGLYLSCYAFGIVVKNCKAQPGQIAVIQEIEKLSVFWLVIYAESLEHIGGVKLSRVRSG</sequence>